<feature type="transmembrane region" description="Helical" evidence="6">
    <location>
        <begin position="370"/>
        <end position="388"/>
    </location>
</feature>
<evidence type="ECO:0000256" key="6">
    <source>
        <dbReference type="SAM" id="Phobius"/>
    </source>
</evidence>
<dbReference type="InterPro" id="IPR002797">
    <property type="entry name" value="Polysacc_synth"/>
</dbReference>
<keyword evidence="8" id="KW-1185">Reference proteome</keyword>
<dbReference type="Pfam" id="PF01943">
    <property type="entry name" value="Polysacc_synt"/>
    <property type="match status" value="1"/>
</dbReference>
<evidence type="ECO:0000256" key="3">
    <source>
        <dbReference type="ARBA" id="ARBA00022692"/>
    </source>
</evidence>
<feature type="transmembrane region" description="Helical" evidence="6">
    <location>
        <begin position="418"/>
        <end position="438"/>
    </location>
</feature>
<evidence type="ECO:0000313" key="8">
    <source>
        <dbReference type="Proteomes" id="UP001221558"/>
    </source>
</evidence>
<reference evidence="7 8" key="1">
    <citation type="submission" date="2023-02" db="EMBL/GenBank/DDBJ databases">
        <title>Genome sequence of Sphingobacterium sp. KACC 22765.</title>
        <authorList>
            <person name="Kim S."/>
            <person name="Heo J."/>
            <person name="Kwon S.-W."/>
        </authorList>
    </citation>
    <scope>NUCLEOTIDE SEQUENCE [LARGE SCALE GENOMIC DNA]</scope>
    <source>
        <strain evidence="7 8">KACC 22765</strain>
    </source>
</reference>
<name>A0ABY7WH54_9SPHI</name>
<evidence type="ECO:0000256" key="5">
    <source>
        <dbReference type="ARBA" id="ARBA00023136"/>
    </source>
</evidence>
<evidence type="ECO:0000256" key="1">
    <source>
        <dbReference type="ARBA" id="ARBA00004651"/>
    </source>
</evidence>
<dbReference type="PANTHER" id="PTHR30250:SF11">
    <property type="entry name" value="O-ANTIGEN TRANSPORTER-RELATED"/>
    <property type="match status" value="1"/>
</dbReference>
<dbReference type="InterPro" id="IPR050833">
    <property type="entry name" value="Poly_Biosynth_Transport"/>
</dbReference>
<feature type="transmembrane region" description="Helical" evidence="6">
    <location>
        <begin position="395"/>
        <end position="412"/>
    </location>
</feature>
<accession>A0ABY7WH54</accession>
<keyword evidence="2" id="KW-1003">Cell membrane</keyword>
<dbReference type="Proteomes" id="UP001221558">
    <property type="component" value="Chromosome"/>
</dbReference>
<feature type="transmembrane region" description="Helical" evidence="6">
    <location>
        <begin position="58"/>
        <end position="80"/>
    </location>
</feature>
<feature type="transmembrane region" description="Helical" evidence="6">
    <location>
        <begin position="143"/>
        <end position="163"/>
    </location>
</feature>
<feature type="transmembrane region" description="Helical" evidence="6">
    <location>
        <begin position="175"/>
        <end position="194"/>
    </location>
</feature>
<keyword evidence="4 6" id="KW-1133">Transmembrane helix</keyword>
<keyword evidence="5 6" id="KW-0472">Membrane</keyword>
<evidence type="ECO:0000256" key="2">
    <source>
        <dbReference type="ARBA" id="ARBA00022475"/>
    </source>
</evidence>
<dbReference type="RefSeq" id="WP_274267690.1">
    <property type="nucleotide sequence ID" value="NZ_CP117880.1"/>
</dbReference>
<keyword evidence="3 6" id="KW-0812">Transmembrane</keyword>
<comment type="subcellular location">
    <subcellularLocation>
        <location evidence="1">Cell membrane</location>
        <topology evidence="1">Multi-pass membrane protein</topology>
    </subcellularLocation>
</comment>
<sequence>MYKNNLFSRLATKLKGGDKRSKIAQRNIFYSVFIKGFGILTSLALVPLTLGFLNAKEYGIWLTLNSILLWINNFDIGLGNGLRNKLAECLAVDDYATAKKYVSTGYVIISLVVGVIFFLFLILNNFLDWYSILNVQAFEVPNLASIVTISFTLFCVNFVLKLVGNVLLAMQKTAVDNLLIMMGQVISLVCIYILTKTTHGDLFKVAFVYSMAPVVVHAISYPFVFSGKFRIIAPNILYFRKEYVRQLIGIGTQFFVLQIAGVIIFSTANVLISNMFGPDSVTVYNIAFRYYNVVLIVFSIVLAPIWSATTDAYINKDFDWIKRSMKKVKYLLCLTFFGIVIMTFLSNIAYKLWVGKSVLVPNEMSALMGLYTFVLVSSLSVSSFLNGIGKLRIQMLNIVICAIIFIPLVYLLTRYIGIYGILLSLSLVNLSGLILNIIQFNKLMGHRAVGLWNK</sequence>
<feature type="transmembrane region" description="Helical" evidence="6">
    <location>
        <begin position="101"/>
        <end position="123"/>
    </location>
</feature>
<feature type="transmembrane region" description="Helical" evidence="6">
    <location>
        <begin position="330"/>
        <end position="350"/>
    </location>
</feature>
<feature type="transmembrane region" description="Helical" evidence="6">
    <location>
        <begin position="206"/>
        <end position="226"/>
    </location>
</feature>
<dbReference type="PANTHER" id="PTHR30250">
    <property type="entry name" value="PST FAMILY PREDICTED COLANIC ACID TRANSPORTER"/>
    <property type="match status" value="1"/>
</dbReference>
<gene>
    <name evidence="7" type="ORF">PQ465_00975</name>
</gene>
<proteinExistence type="predicted"/>
<dbReference type="EMBL" id="CP117880">
    <property type="protein sequence ID" value="WDF68962.1"/>
    <property type="molecule type" value="Genomic_DNA"/>
</dbReference>
<evidence type="ECO:0000313" key="7">
    <source>
        <dbReference type="EMBL" id="WDF68962.1"/>
    </source>
</evidence>
<feature type="transmembrane region" description="Helical" evidence="6">
    <location>
        <begin position="288"/>
        <end position="309"/>
    </location>
</feature>
<protein>
    <submittedName>
        <fullName evidence="7">Oligosaccharide flippase family protein</fullName>
    </submittedName>
</protein>
<evidence type="ECO:0000256" key="4">
    <source>
        <dbReference type="ARBA" id="ARBA00022989"/>
    </source>
</evidence>
<feature type="transmembrane region" description="Helical" evidence="6">
    <location>
        <begin position="247"/>
        <end position="268"/>
    </location>
</feature>
<feature type="transmembrane region" description="Helical" evidence="6">
    <location>
        <begin position="28"/>
        <end position="52"/>
    </location>
</feature>
<organism evidence="7 8">
    <name type="scientific">Sphingobacterium oryzagri</name>
    <dbReference type="NCBI Taxonomy" id="3025669"/>
    <lineage>
        <taxon>Bacteria</taxon>
        <taxon>Pseudomonadati</taxon>
        <taxon>Bacteroidota</taxon>
        <taxon>Sphingobacteriia</taxon>
        <taxon>Sphingobacteriales</taxon>
        <taxon>Sphingobacteriaceae</taxon>
        <taxon>Sphingobacterium</taxon>
    </lineage>
</organism>